<evidence type="ECO:0000256" key="1">
    <source>
        <dbReference type="SAM" id="Phobius"/>
    </source>
</evidence>
<dbReference type="EMBL" id="WBOT01000004">
    <property type="protein sequence ID" value="KAB2331972.1"/>
    <property type="molecule type" value="Genomic_DNA"/>
</dbReference>
<feature type="transmembrane region" description="Helical" evidence="1">
    <location>
        <begin position="6"/>
        <end position="25"/>
    </location>
</feature>
<keyword evidence="1" id="KW-1133">Transmembrane helix</keyword>
<feature type="transmembrane region" description="Helical" evidence="1">
    <location>
        <begin position="63"/>
        <end position="83"/>
    </location>
</feature>
<dbReference type="OrthoDB" id="2436848at2"/>
<accession>A0A7V7RKT6</accession>
<keyword evidence="1" id="KW-0812">Transmembrane</keyword>
<protein>
    <recommendedName>
        <fullName evidence="4">DUF5673 domain-containing protein</fullName>
    </recommendedName>
</protein>
<keyword evidence="3" id="KW-1185">Reference proteome</keyword>
<sequence>MKIFMTVLFFFIIGFSAFKLLQLLFKMNKKPLVPLNNEDLQHIRKHPQSPVKFPTFSQHKTGLITYSLLLIYLSVMVLMGVFYWQLQWAMYLCIFLPLIHTTNLLNLFAVLNDGLLCGTRFIPWKNIKSFRFVEINQNHRFYGFGKEVNSGYELKIQTNFLPVSCIVTSDMMKEKLTEVMEARIAQIERDLNHTI</sequence>
<organism evidence="2 3">
    <name type="scientific">Bacillus mesophilum</name>
    <dbReference type="NCBI Taxonomy" id="1071718"/>
    <lineage>
        <taxon>Bacteria</taxon>
        <taxon>Bacillati</taxon>
        <taxon>Bacillota</taxon>
        <taxon>Bacilli</taxon>
        <taxon>Bacillales</taxon>
        <taxon>Bacillaceae</taxon>
        <taxon>Bacillus</taxon>
    </lineage>
</organism>
<gene>
    <name evidence="2" type="ORF">F7732_15035</name>
</gene>
<evidence type="ECO:0000313" key="3">
    <source>
        <dbReference type="Proteomes" id="UP000441354"/>
    </source>
</evidence>
<feature type="transmembrane region" description="Helical" evidence="1">
    <location>
        <begin position="89"/>
        <end position="111"/>
    </location>
</feature>
<dbReference type="RefSeq" id="WP_151574829.1">
    <property type="nucleotide sequence ID" value="NZ_WBOT01000004.1"/>
</dbReference>
<dbReference type="Proteomes" id="UP000441354">
    <property type="component" value="Unassembled WGS sequence"/>
</dbReference>
<comment type="caution">
    <text evidence="2">The sequence shown here is derived from an EMBL/GenBank/DDBJ whole genome shotgun (WGS) entry which is preliminary data.</text>
</comment>
<name>A0A7V7RKT6_9BACI</name>
<keyword evidence="1" id="KW-0472">Membrane</keyword>
<proteinExistence type="predicted"/>
<reference evidence="2 3" key="1">
    <citation type="journal article" date="2014" name="Arch. Microbiol.">
        <title>Bacillus mesophilum sp. nov., strain IITR-54T, a novel 4-chlorobiphenyl dechlorinating bacterium.</title>
        <authorList>
            <person name="Manickam N."/>
            <person name="Singh N.K."/>
            <person name="Bajaj A."/>
            <person name="Kumar R.M."/>
            <person name="Kaur G."/>
            <person name="Kaur N."/>
            <person name="Bala M."/>
            <person name="Kumar A."/>
            <person name="Mayilraj S."/>
        </authorList>
    </citation>
    <scope>NUCLEOTIDE SEQUENCE [LARGE SCALE GENOMIC DNA]</scope>
    <source>
        <strain evidence="2 3">IITR-54</strain>
    </source>
</reference>
<evidence type="ECO:0008006" key="4">
    <source>
        <dbReference type="Google" id="ProtNLM"/>
    </source>
</evidence>
<dbReference type="AlphaFoldDB" id="A0A7V7RKT6"/>
<evidence type="ECO:0000313" key="2">
    <source>
        <dbReference type="EMBL" id="KAB2331972.1"/>
    </source>
</evidence>